<dbReference type="GO" id="GO:0009116">
    <property type="term" value="P:nucleoside metabolic process"/>
    <property type="evidence" value="ECO:0007669"/>
    <property type="project" value="InterPro"/>
</dbReference>
<dbReference type="InterPro" id="IPR036770">
    <property type="entry name" value="Ankyrin_rpt-contain_sf"/>
</dbReference>
<dbReference type="InterPro" id="IPR000845">
    <property type="entry name" value="Nucleoside_phosphorylase_d"/>
</dbReference>
<evidence type="ECO:0000313" key="5">
    <source>
        <dbReference type="Proteomes" id="UP000325780"/>
    </source>
</evidence>
<feature type="repeat" description="ANK" evidence="1">
    <location>
        <begin position="449"/>
        <end position="481"/>
    </location>
</feature>
<evidence type="ECO:0000313" key="4">
    <source>
        <dbReference type="EMBL" id="KAE8151441.1"/>
    </source>
</evidence>
<dbReference type="SUPFAM" id="SSF53167">
    <property type="entry name" value="Purine and uridine phosphorylases"/>
    <property type="match status" value="1"/>
</dbReference>
<dbReference type="SMART" id="SM00248">
    <property type="entry name" value="ANK"/>
    <property type="match status" value="4"/>
</dbReference>
<feature type="repeat" description="ANK" evidence="1">
    <location>
        <begin position="382"/>
        <end position="414"/>
    </location>
</feature>
<dbReference type="PROSITE" id="PS50297">
    <property type="entry name" value="ANK_REP_REGION"/>
    <property type="match status" value="3"/>
</dbReference>
<name>A0A5N6TZF2_ASPAV</name>
<dbReference type="Pfam" id="PF12796">
    <property type="entry name" value="Ank_2"/>
    <property type="match status" value="2"/>
</dbReference>
<dbReference type="Proteomes" id="UP000325780">
    <property type="component" value="Unassembled WGS sequence"/>
</dbReference>
<dbReference type="InterPro" id="IPR002110">
    <property type="entry name" value="Ankyrin_rpt"/>
</dbReference>
<protein>
    <submittedName>
        <fullName evidence="4">Nucleoside phosphorylase domain-containing protein</fullName>
    </submittedName>
</protein>
<evidence type="ECO:0000259" key="3">
    <source>
        <dbReference type="Pfam" id="PF01048"/>
    </source>
</evidence>
<dbReference type="OrthoDB" id="1577640at2759"/>
<dbReference type="SUPFAM" id="SSF48403">
    <property type="entry name" value="Ankyrin repeat"/>
    <property type="match status" value="1"/>
</dbReference>
<dbReference type="Gene3D" id="1.25.40.20">
    <property type="entry name" value="Ankyrin repeat-containing domain"/>
    <property type="match status" value="2"/>
</dbReference>
<dbReference type="PANTHER" id="PTHR46082:SF11">
    <property type="entry name" value="AAA+ ATPASE DOMAIN-CONTAINING PROTEIN-RELATED"/>
    <property type="match status" value="1"/>
</dbReference>
<dbReference type="InterPro" id="IPR053137">
    <property type="entry name" value="NLR-like"/>
</dbReference>
<feature type="repeat" description="ANK" evidence="1">
    <location>
        <begin position="416"/>
        <end position="448"/>
    </location>
</feature>
<sequence length="506" mass="54975">MPAQAPSPSLQCSDYKIGWICALPVEYAAAAAVLDAIHNPPSDLAWQPKCDHNQYTFGQVGGRNIVLAVLPAGIYGIAQAALATSMMAKAFPSLYFVLMVGVGGGVPSETHDIRLGDVVVSRPGAGQAGVLQYDFGKIGIDGEVTPTGVLNKPPPEALTAIAAMEMRYMMEDGSLTDIVDTVLSKRPKMRTKFAHPGVNTDILYRAEYNHVRGNDCRSCAEKMIEIRDPRETTEPVIHYGLIGSANQVVKDGMTRERLRKKHNILCFEMEAAGMMDSFPCLVIRGICDYADSHKNKAWQGYASMTAAAYAKDLLLSMGAAEPRPSPQKQPVRRPQRPQRSVDPRTREDYGKKLLQAAENDNMAVVRIFLEKGGDPNTADKRWGVTALHYTAQSGHNGTTRLLLLAGANPNVQAKFSKNTPLFEAASHGYEKIVQQLLEYGADITGSGKRGRTALHEAAANGHLACAITLVKNGADRFSIDSDGCMPLDLAEKAEHEKVIQFLKKEA</sequence>
<feature type="domain" description="Nucleoside phosphorylase" evidence="3">
    <location>
        <begin position="16"/>
        <end position="296"/>
    </location>
</feature>
<proteinExistence type="predicted"/>
<gene>
    <name evidence="4" type="ORF">BDV25DRAFT_138861</name>
</gene>
<evidence type="ECO:0000256" key="2">
    <source>
        <dbReference type="SAM" id="MobiDB-lite"/>
    </source>
</evidence>
<dbReference type="InterPro" id="IPR035994">
    <property type="entry name" value="Nucleoside_phosphorylase_sf"/>
</dbReference>
<dbReference type="PROSITE" id="PS50088">
    <property type="entry name" value="ANK_REPEAT"/>
    <property type="match status" value="3"/>
</dbReference>
<keyword evidence="1" id="KW-0040">ANK repeat</keyword>
<dbReference type="Pfam" id="PF01048">
    <property type="entry name" value="PNP_UDP_1"/>
    <property type="match status" value="1"/>
</dbReference>
<feature type="region of interest" description="Disordered" evidence="2">
    <location>
        <begin position="319"/>
        <end position="348"/>
    </location>
</feature>
<dbReference type="Gene3D" id="3.40.50.1580">
    <property type="entry name" value="Nucleoside phosphorylase domain"/>
    <property type="match status" value="1"/>
</dbReference>
<accession>A0A5N6TZF2</accession>
<reference evidence="4 5" key="1">
    <citation type="submission" date="2019-04" db="EMBL/GenBank/DDBJ databases">
        <title>Friends and foes A comparative genomics study of 23 Aspergillus species from section Flavi.</title>
        <authorList>
            <consortium name="DOE Joint Genome Institute"/>
            <person name="Kjaerbolling I."/>
            <person name="Vesth T."/>
            <person name="Frisvad J.C."/>
            <person name="Nybo J.L."/>
            <person name="Theobald S."/>
            <person name="Kildgaard S."/>
            <person name="Isbrandt T."/>
            <person name="Kuo A."/>
            <person name="Sato A."/>
            <person name="Lyhne E.K."/>
            <person name="Kogle M.E."/>
            <person name="Wiebenga A."/>
            <person name="Kun R.S."/>
            <person name="Lubbers R.J."/>
            <person name="Makela M.R."/>
            <person name="Barry K."/>
            <person name="Chovatia M."/>
            <person name="Clum A."/>
            <person name="Daum C."/>
            <person name="Haridas S."/>
            <person name="He G."/>
            <person name="LaButti K."/>
            <person name="Lipzen A."/>
            <person name="Mondo S."/>
            <person name="Riley R."/>
            <person name="Salamov A."/>
            <person name="Simmons B.A."/>
            <person name="Magnuson J.K."/>
            <person name="Henrissat B."/>
            <person name="Mortensen U.H."/>
            <person name="Larsen T.O."/>
            <person name="Devries R.P."/>
            <person name="Grigoriev I.V."/>
            <person name="Machida M."/>
            <person name="Baker S.E."/>
            <person name="Andersen M.R."/>
        </authorList>
    </citation>
    <scope>NUCLEOTIDE SEQUENCE [LARGE SCALE GENOMIC DNA]</scope>
    <source>
        <strain evidence="4 5">IBT 18842</strain>
    </source>
</reference>
<organism evidence="4 5">
    <name type="scientific">Aspergillus avenaceus</name>
    <dbReference type="NCBI Taxonomy" id="36643"/>
    <lineage>
        <taxon>Eukaryota</taxon>
        <taxon>Fungi</taxon>
        <taxon>Dikarya</taxon>
        <taxon>Ascomycota</taxon>
        <taxon>Pezizomycotina</taxon>
        <taxon>Eurotiomycetes</taxon>
        <taxon>Eurotiomycetidae</taxon>
        <taxon>Eurotiales</taxon>
        <taxon>Aspergillaceae</taxon>
        <taxon>Aspergillus</taxon>
        <taxon>Aspergillus subgen. Circumdati</taxon>
    </lineage>
</organism>
<dbReference type="AlphaFoldDB" id="A0A5N6TZF2"/>
<dbReference type="EMBL" id="ML742071">
    <property type="protein sequence ID" value="KAE8151441.1"/>
    <property type="molecule type" value="Genomic_DNA"/>
</dbReference>
<dbReference type="PANTHER" id="PTHR46082">
    <property type="entry name" value="ATP/GTP-BINDING PROTEIN-RELATED"/>
    <property type="match status" value="1"/>
</dbReference>
<dbReference type="GO" id="GO:0003824">
    <property type="term" value="F:catalytic activity"/>
    <property type="evidence" value="ECO:0007669"/>
    <property type="project" value="InterPro"/>
</dbReference>
<feature type="compositionally biased region" description="Basic and acidic residues" evidence="2">
    <location>
        <begin position="339"/>
        <end position="348"/>
    </location>
</feature>
<keyword evidence="5" id="KW-1185">Reference proteome</keyword>
<evidence type="ECO:0000256" key="1">
    <source>
        <dbReference type="PROSITE-ProRule" id="PRU00023"/>
    </source>
</evidence>